<dbReference type="InterPro" id="IPR000719">
    <property type="entry name" value="Prot_kinase_dom"/>
</dbReference>
<feature type="compositionally biased region" description="Low complexity" evidence="1">
    <location>
        <begin position="894"/>
        <end position="918"/>
    </location>
</feature>
<dbReference type="InterPro" id="IPR001245">
    <property type="entry name" value="Ser-Thr/Tyr_kinase_cat_dom"/>
</dbReference>
<dbReference type="SUPFAM" id="SSF56112">
    <property type="entry name" value="Protein kinase-like (PK-like)"/>
    <property type="match status" value="1"/>
</dbReference>
<dbReference type="Proteomes" id="UP001187315">
    <property type="component" value="Unassembled WGS sequence"/>
</dbReference>
<dbReference type="GO" id="GO:0005543">
    <property type="term" value="F:phospholipid binding"/>
    <property type="evidence" value="ECO:0007669"/>
    <property type="project" value="TreeGrafter"/>
</dbReference>
<name>A0AA88T653_TACVA</name>
<dbReference type="Gene3D" id="1.10.510.10">
    <property type="entry name" value="Transferase(Phosphotransferase) domain 1"/>
    <property type="match status" value="1"/>
</dbReference>
<reference evidence="4" key="1">
    <citation type="submission" date="2023-08" db="EMBL/GenBank/DDBJ databases">
        <title>Pelteobagrus vachellii genome.</title>
        <authorList>
            <person name="Liu H."/>
        </authorList>
    </citation>
    <scope>NUCLEOTIDE SEQUENCE</scope>
    <source>
        <strain evidence="4">PRFRI_2022a</strain>
        <tissue evidence="4">Muscle</tissue>
    </source>
</reference>
<dbReference type="Gene3D" id="3.30.200.20">
    <property type="entry name" value="Phosphorylase Kinase, domain 1"/>
    <property type="match status" value="1"/>
</dbReference>
<dbReference type="GO" id="GO:0004672">
    <property type="term" value="F:protein kinase activity"/>
    <property type="evidence" value="ECO:0007669"/>
    <property type="project" value="InterPro"/>
</dbReference>
<protein>
    <recommendedName>
        <fullName evidence="6">Protein kinase domain-containing protein</fullName>
    </recommendedName>
</protein>
<dbReference type="PROSITE" id="PS50942">
    <property type="entry name" value="ENTH"/>
    <property type="match status" value="1"/>
</dbReference>
<dbReference type="Pfam" id="PF07714">
    <property type="entry name" value="PK_Tyr_Ser-Thr"/>
    <property type="match status" value="1"/>
</dbReference>
<dbReference type="Gene3D" id="1.25.40.90">
    <property type="match status" value="1"/>
</dbReference>
<feature type="region of interest" description="Disordered" evidence="1">
    <location>
        <begin position="648"/>
        <end position="921"/>
    </location>
</feature>
<comment type="caution">
    <text evidence="4">The sequence shown here is derived from an EMBL/GenBank/DDBJ whole genome shotgun (WGS) entry which is preliminary data.</text>
</comment>
<dbReference type="GO" id="GO:0005886">
    <property type="term" value="C:plasma membrane"/>
    <property type="evidence" value="ECO:0007669"/>
    <property type="project" value="TreeGrafter"/>
</dbReference>
<evidence type="ECO:0000256" key="1">
    <source>
        <dbReference type="SAM" id="MobiDB-lite"/>
    </source>
</evidence>
<dbReference type="AlphaFoldDB" id="A0AA88T653"/>
<feature type="compositionally biased region" description="Polar residues" evidence="1">
    <location>
        <begin position="712"/>
        <end position="725"/>
    </location>
</feature>
<dbReference type="Pfam" id="PF01417">
    <property type="entry name" value="ENTH"/>
    <property type="match status" value="1"/>
</dbReference>
<evidence type="ECO:0000313" key="4">
    <source>
        <dbReference type="EMBL" id="KAK2864523.1"/>
    </source>
</evidence>
<dbReference type="GO" id="GO:0030276">
    <property type="term" value="F:clathrin binding"/>
    <property type="evidence" value="ECO:0007669"/>
    <property type="project" value="TreeGrafter"/>
</dbReference>
<proteinExistence type="predicted"/>
<feature type="domain" description="ENTH" evidence="3">
    <location>
        <begin position="468"/>
        <end position="599"/>
    </location>
</feature>
<dbReference type="SUPFAM" id="SSF48464">
    <property type="entry name" value="ENTH/VHS domain"/>
    <property type="match status" value="1"/>
</dbReference>
<dbReference type="InterPro" id="IPR008942">
    <property type="entry name" value="ENTH_VHS"/>
</dbReference>
<feature type="region of interest" description="Disordered" evidence="1">
    <location>
        <begin position="599"/>
        <end position="636"/>
    </location>
</feature>
<dbReference type="EMBL" id="JAVHJS010000003">
    <property type="protein sequence ID" value="KAK2864523.1"/>
    <property type="molecule type" value="Genomic_DNA"/>
</dbReference>
<evidence type="ECO:0000259" key="2">
    <source>
        <dbReference type="PROSITE" id="PS50011"/>
    </source>
</evidence>
<dbReference type="PANTHER" id="PTHR12276">
    <property type="entry name" value="EPSIN/ENT-RELATED"/>
    <property type="match status" value="1"/>
</dbReference>
<dbReference type="PRINTS" id="PR00109">
    <property type="entry name" value="TYRKINASE"/>
</dbReference>
<feature type="compositionally biased region" description="Polar residues" evidence="1">
    <location>
        <begin position="782"/>
        <end position="793"/>
    </location>
</feature>
<organism evidence="4 5">
    <name type="scientific">Tachysurus vachellii</name>
    <name type="common">Darkbarbel catfish</name>
    <name type="synonym">Pelteobagrus vachellii</name>
    <dbReference type="NCBI Taxonomy" id="175792"/>
    <lineage>
        <taxon>Eukaryota</taxon>
        <taxon>Metazoa</taxon>
        <taxon>Chordata</taxon>
        <taxon>Craniata</taxon>
        <taxon>Vertebrata</taxon>
        <taxon>Euteleostomi</taxon>
        <taxon>Actinopterygii</taxon>
        <taxon>Neopterygii</taxon>
        <taxon>Teleostei</taxon>
        <taxon>Ostariophysi</taxon>
        <taxon>Siluriformes</taxon>
        <taxon>Bagridae</taxon>
        <taxon>Tachysurus</taxon>
    </lineage>
</organism>
<gene>
    <name evidence="4" type="ORF">Q7C36_003677</name>
</gene>
<evidence type="ECO:0000313" key="5">
    <source>
        <dbReference type="Proteomes" id="UP001187315"/>
    </source>
</evidence>
<dbReference type="InterPro" id="IPR011009">
    <property type="entry name" value="Kinase-like_dom_sf"/>
</dbReference>
<dbReference type="GO" id="GO:0006897">
    <property type="term" value="P:endocytosis"/>
    <property type="evidence" value="ECO:0007669"/>
    <property type="project" value="TreeGrafter"/>
</dbReference>
<keyword evidence="5" id="KW-1185">Reference proteome</keyword>
<dbReference type="InterPro" id="IPR013809">
    <property type="entry name" value="ENTH"/>
</dbReference>
<evidence type="ECO:0008006" key="6">
    <source>
        <dbReference type="Google" id="ProtNLM"/>
    </source>
</evidence>
<evidence type="ECO:0000259" key="3">
    <source>
        <dbReference type="PROSITE" id="PS50942"/>
    </source>
</evidence>
<dbReference type="PANTHER" id="PTHR12276:SF103">
    <property type="entry name" value="EPSIN-1"/>
    <property type="match status" value="1"/>
</dbReference>
<feature type="compositionally biased region" description="Basic and acidic residues" evidence="1">
    <location>
        <begin position="648"/>
        <end position="671"/>
    </location>
</feature>
<feature type="domain" description="Protein kinase" evidence="2">
    <location>
        <begin position="125"/>
        <end position="388"/>
    </location>
</feature>
<dbReference type="FunFam" id="1.25.40.90:FF:000006">
    <property type="entry name" value="Clathrin interactor 1"/>
    <property type="match status" value="1"/>
</dbReference>
<accession>A0AA88T653</accession>
<dbReference type="GO" id="GO:0030125">
    <property type="term" value="C:clathrin vesicle coat"/>
    <property type="evidence" value="ECO:0007669"/>
    <property type="project" value="TreeGrafter"/>
</dbReference>
<dbReference type="PROSITE" id="PS50011">
    <property type="entry name" value="PROTEIN_KINASE_DOM"/>
    <property type="match status" value="1"/>
</dbReference>
<feature type="compositionally biased region" description="Low complexity" evidence="1">
    <location>
        <begin position="680"/>
        <end position="709"/>
    </location>
</feature>
<dbReference type="GO" id="GO:0005524">
    <property type="term" value="F:ATP binding"/>
    <property type="evidence" value="ECO:0007669"/>
    <property type="project" value="InterPro"/>
</dbReference>
<dbReference type="GO" id="GO:0005768">
    <property type="term" value="C:endosome"/>
    <property type="evidence" value="ECO:0007669"/>
    <property type="project" value="TreeGrafter"/>
</dbReference>
<sequence>MSNSTNATGLCDSNDRLCIIQVYQVELIVIPVLLLASSLCMLISICCLKLCHSTDITQNNYQKQRYSNRRRHLQGIDAPPELNPLDHEVVPMTVQTQKHKPNRQPADPQLSIERQDSSFKHITPLSLSFTLKPDNTMSLYQATMDRNPVVLRVLNESADSRERQVFLGFAHFLSYLGPHPCLPRLLGVVRDKEPLLMILEGLENRDLLGFLWRCRTGHAGQEAPCIITERVLFSMARQIASALEHLHSKDCIHGNVGARSVLVGRDLSVKLWGMGPAFRRKMKVGTSVEMKEIEMRKWQAPEVLAHRAVSQSSDVWSFGILLYEMVTLGEPPFPKVMPSELLQYLQRGKSIKRPSNCSNSLYSIIMACCKWKPEDRASLKEVISMLRMAESRASDTMILQAPEPLDIEKYMQEVESNGSGSKPWLLGVSASNRFLHPSLHPSTYLPKGVVGNTPGTMTQSMIRRTLKNLVQNFSEAEVKVREATSNDPWGPSSSQMADISDLTYNVVACNEILGMLWKRLNDDKNWRHVYKSLTLLEYLLKTGSDRIPKQSQDNIHLIKPLVEYRFTDKDGKDQGVNVREKAKIVMLLIQDEEKRKEEREFAMKTKTKLATASSEASEKPKTEIPPYTGLPSLDNIPSVADLTASLAKKKEERRILEEKKKEEERRAKEGDTEPDLWEQAASAAPPSSSDPWGAPADAPKADGPAANDPWGSPTNDSPDSNTGSSDPWGESGDKVKDADIPSNDLWGALPDEKTSPPAQNCPWGDSAAPTEDKGLAIDDPWGTSNDSVANSQPAKIDPWGAPVDSVEESAPAASDPWETTSELPLGKSDPWGGDNGASAASTSDPFSEGPKADKDPWGTAVSSTLPSNDPWGAPATPTVAAVNSDPFGDGGHVDAWGAAAGSDVSSSVSTESSKKPASFLGDGASLVDLDSLM</sequence>
<dbReference type="SMART" id="SM00273">
    <property type="entry name" value="ENTH"/>
    <property type="match status" value="1"/>
</dbReference>